<protein>
    <submittedName>
        <fullName evidence="2">DUF1828 domain-containing protein</fullName>
    </submittedName>
</protein>
<organism evidence="2 3">
    <name type="scientific">Novosphingobium aureum</name>
    <dbReference type="NCBI Taxonomy" id="2792964"/>
    <lineage>
        <taxon>Bacteria</taxon>
        <taxon>Pseudomonadati</taxon>
        <taxon>Pseudomonadota</taxon>
        <taxon>Alphaproteobacteria</taxon>
        <taxon>Sphingomonadales</taxon>
        <taxon>Sphingomonadaceae</taxon>
        <taxon>Novosphingobium</taxon>
    </lineage>
</organism>
<dbReference type="Proteomes" id="UP000617634">
    <property type="component" value="Unassembled WGS sequence"/>
</dbReference>
<gene>
    <name evidence="2" type="ORF">I5E68_07220</name>
</gene>
<dbReference type="EMBL" id="JADZGI010000001">
    <property type="protein sequence ID" value="MBH0112741.1"/>
    <property type="molecule type" value="Genomic_DNA"/>
</dbReference>
<comment type="caution">
    <text evidence="2">The sequence shown here is derived from an EMBL/GenBank/DDBJ whole genome shotgun (WGS) entry which is preliminary data.</text>
</comment>
<feature type="domain" description="DUF1828" evidence="1">
    <location>
        <begin position="30"/>
        <end position="121"/>
    </location>
</feature>
<keyword evidence="3" id="KW-1185">Reference proteome</keyword>
<name>A0A931HB66_9SPHN</name>
<dbReference type="Pfam" id="PF08861">
    <property type="entry name" value="DUF1828"/>
    <property type="match status" value="1"/>
</dbReference>
<evidence type="ECO:0000313" key="3">
    <source>
        <dbReference type="Proteomes" id="UP000617634"/>
    </source>
</evidence>
<dbReference type="InterPro" id="IPR014960">
    <property type="entry name" value="DUF1828"/>
</dbReference>
<reference evidence="2" key="1">
    <citation type="submission" date="2020-11" db="EMBL/GenBank/DDBJ databases">
        <title>Novosphingobium aureum sp. nov., a marine bacterium isolated from sediment of a salt flat.</title>
        <authorList>
            <person name="Yoo Y."/>
            <person name="Kim J.-J."/>
        </authorList>
    </citation>
    <scope>NUCLEOTIDE SEQUENCE</scope>
    <source>
        <strain evidence="2">YJ-S2-02</strain>
    </source>
</reference>
<dbReference type="AlphaFoldDB" id="A0A931HB66"/>
<evidence type="ECO:0000259" key="1">
    <source>
        <dbReference type="Pfam" id="PF08861"/>
    </source>
</evidence>
<proteinExistence type="predicted"/>
<sequence>MTGAFEKELCAAFCGGLEVHPVGVGYAVSTAFRDNSGDRLSFYIETGGDGFDLVDGGDYLPELVARDIHIAGGTRGDLLNAILSEAGAYWDRETYEIRADGVAEADLAVRSIQFLSALIRVRDLSLITKDRVKSAFREDFIREVTARYGEEFEIEESAPPTKDLEEFPADVVLRSINGGRPGAIYLVNNSDKLNEALLAWQEVHKIRADVAMVAVIEDNRMTNINKMKFQRAQNRRLPMPIFRGGERDTVEFIADEMRTRAA</sequence>
<evidence type="ECO:0000313" key="2">
    <source>
        <dbReference type="EMBL" id="MBH0112741.1"/>
    </source>
</evidence>
<accession>A0A931HB66</accession>
<dbReference type="RefSeq" id="WP_197162462.1">
    <property type="nucleotide sequence ID" value="NZ_JADZGI010000001.1"/>
</dbReference>